<evidence type="ECO:0000313" key="10">
    <source>
        <dbReference type="Proteomes" id="UP000681610"/>
    </source>
</evidence>
<evidence type="ECO:0000256" key="3">
    <source>
        <dbReference type="ARBA" id="ARBA00022475"/>
    </source>
</evidence>
<comment type="caution">
    <text evidence="9">The sequence shown here is derived from an EMBL/GenBank/DDBJ whole genome shotgun (WGS) entry which is preliminary data.</text>
</comment>
<keyword evidence="7" id="KW-0813">Transport</keyword>
<protein>
    <submittedName>
        <fullName evidence="9">Biopolymer transporter ExbD</fullName>
    </submittedName>
</protein>
<keyword evidence="5 8" id="KW-1133">Transmembrane helix</keyword>
<dbReference type="RefSeq" id="WP_009416586.1">
    <property type="nucleotide sequence ID" value="NZ_JAGDYP010000004.1"/>
</dbReference>
<dbReference type="InterPro" id="IPR003400">
    <property type="entry name" value="ExbD"/>
</dbReference>
<sequence>MSKFTKKKSGDLPPISTASLPDIIFMLLFFFMTVTESKDSDLMVQNKLPVADQVQKLDKKDPVVYIYAGKPLPKYQSKFGANAKIQVNDKFIDVAEVSHYILNYRDGLREELQNMFITALKVDADTNMGLVSDIREKLQDVNALKLSYIVHEGSPLNQK</sequence>
<evidence type="ECO:0000256" key="6">
    <source>
        <dbReference type="ARBA" id="ARBA00023136"/>
    </source>
</evidence>
<evidence type="ECO:0000256" key="7">
    <source>
        <dbReference type="RuleBase" id="RU003879"/>
    </source>
</evidence>
<dbReference type="EMBL" id="JAGDYP010000004">
    <property type="protein sequence ID" value="MBO1884115.1"/>
    <property type="molecule type" value="Genomic_DNA"/>
</dbReference>
<keyword evidence="4 7" id="KW-0812">Transmembrane</keyword>
<keyword evidence="3" id="KW-1003">Cell membrane</keyword>
<organism evidence="9 10">
    <name type="scientific">Capnocytophaga bilenii</name>
    <dbReference type="NCBI Taxonomy" id="2819369"/>
    <lineage>
        <taxon>Bacteria</taxon>
        <taxon>Pseudomonadati</taxon>
        <taxon>Bacteroidota</taxon>
        <taxon>Flavobacteriia</taxon>
        <taxon>Flavobacteriales</taxon>
        <taxon>Flavobacteriaceae</taxon>
        <taxon>Capnocytophaga</taxon>
    </lineage>
</organism>
<feature type="transmembrane region" description="Helical" evidence="8">
    <location>
        <begin position="12"/>
        <end position="32"/>
    </location>
</feature>
<keyword evidence="10" id="KW-1185">Reference proteome</keyword>
<evidence type="ECO:0000256" key="4">
    <source>
        <dbReference type="ARBA" id="ARBA00022692"/>
    </source>
</evidence>
<reference evidence="9 10" key="1">
    <citation type="submission" date="2021-03" db="EMBL/GenBank/DDBJ databases">
        <title>Isolation and description of Capnocytophaga bilenii sp. nov., a novel Capnocytophaga species, isolated from a gingivitis subject.</title>
        <authorList>
            <person name="Antezack A."/>
            <person name="Monnet-Corti V."/>
            <person name="La Scola B."/>
        </authorList>
    </citation>
    <scope>NUCLEOTIDE SEQUENCE [LARGE SCALE GENOMIC DNA]</scope>
    <source>
        <strain evidence="9 10">Marseille-Q4570</strain>
    </source>
</reference>
<evidence type="ECO:0000256" key="5">
    <source>
        <dbReference type="ARBA" id="ARBA00022989"/>
    </source>
</evidence>
<keyword evidence="7" id="KW-0653">Protein transport</keyword>
<dbReference type="Pfam" id="PF02472">
    <property type="entry name" value="ExbD"/>
    <property type="match status" value="1"/>
</dbReference>
<comment type="similarity">
    <text evidence="2 7">Belongs to the ExbD/TolR family.</text>
</comment>
<evidence type="ECO:0000256" key="8">
    <source>
        <dbReference type="SAM" id="Phobius"/>
    </source>
</evidence>
<evidence type="ECO:0000313" key="9">
    <source>
        <dbReference type="EMBL" id="MBO1884115.1"/>
    </source>
</evidence>
<name>A0ABS3PXP9_9FLAO</name>
<proteinExistence type="inferred from homology"/>
<keyword evidence="6 8" id="KW-0472">Membrane</keyword>
<gene>
    <name evidence="9" type="ORF">J4N46_06730</name>
</gene>
<comment type="subcellular location">
    <subcellularLocation>
        <location evidence="1">Cell membrane</location>
        <topology evidence="1">Single-pass membrane protein</topology>
    </subcellularLocation>
    <subcellularLocation>
        <location evidence="7">Cell membrane</location>
        <topology evidence="7">Single-pass type II membrane protein</topology>
    </subcellularLocation>
</comment>
<dbReference type="Proteomes" id="UP000681610">
    <property type="component" value="Unassembled WGS sequence"/>
</dbReference>
<accession>A0ABS3PXP9</accession>
<evidence type="ECO:0000256" key="2">
    <source>
        <dbReference type="ARBA" id="ARBA00005811"/>
    </source>
</evidence>
<evidence type="ECO:0000256" key="1">
    <source>
        <dbReference type="ARBA" id="ARBA00004162"/>
    </source>
</evidence>